<sequence>MLPSNAFANSGVQVSRIGFGAMGLNGSFGALEEKEYIEALLRSFELGVTFVDTARAYGTSEETIGKALKEWNGPRPFIATKVKPWGKGGWGSPIPVTEAFPPGSIRQSVEASLQALQVEALDLIQMHQYWGIWDDEPYWLEELIRLKEEGMVRHIGVSIPDHRHDMAISLVRSGHIQSVQTILNIFDPLALDNLAPLCEKHGVALIARCVLDEGGLTGLLRENTIFGDRDFRNGYFDAGPRTEYLARVEKLKEFVPAYANSLTALAIKYALHYPAVTTAIISMQVKSYAEENIAALLEEPLPEEVFDQLFKQHRWIRNFYQKKYWR</sequence>
<dbReference type="PANTHER" id="PTHR42686">
    <property type="entry name" value="GH17980P-RELATED"/>
    <property type="match status" value="1"/>
</dbReference>
<dbReference type="Pfam" id="PF00248">
    <property type="entry name" value="Aldo_ket_red"/>
    <property type="match status" value="1"/>
</dbReference>
<dbReference type="EMBL" id="CP130319">
    <property type="protein sequence ID" value="WNR43459.1"/>
    <property type="molecule type" value="Genomic_DNA"/>
</dbReference>
<dbReference type="GO" id="GO:0016491">
    <property type="term" value="F:oxidoreductase activity"/>
    <property type="evidence" value="ECO:0007669"/>
    <property type="project" value="UniProtKB-KW"/>
</dbReference>
<name>A0AA96RJM4_9BACL</name>
<dbReference type="InterPro" id="IPR036812">
    <property type="entry name" value="NAD(P)_OxRdtase_dom_sf"/>
</dbReference>
<dbReference type="EC" id="1.1.1.-" evidence="2"/>
<reference evidence="2" key="1">
    <citation type="submission" date="2022-02" db="EMBL/GenBank/DDBJ databases">
        <title>Paenibacillus sp. MBLB1832 Whole Genome Shotgun Sequencing.</title>
        <authorList>
            <person name="Hwang C.Y."/>
            <person name="Cho E.-S."/>
            <person name="Seo M.-J."/>
        </authorList>
    </citation>
    <scope>NUCLEOTIDE SEQUENCE</scope>
    <source>
        <strain evidence="2">MBLB1832</strain>
    </source>
</reference>
<feature type="domain" description="NADP-dependent oxidoreductase" evidence="1">
    <location>
        <begin position="16"/>
        <end position="309"/>
    </location>
</feature>
<dbReference type="RefSeq" id="WP_314797728.1">
    <property type="nucleotide sequence ID" value="NZ_CP130319.1"/>
</dbReference>
<dbReference type="AlphaFoldDB" id="A0AA96RJM4"/>
<dbReference type="InterPro" id="IPR023210">
    <property type="entry name" value="NADP_OxRdtase_dom"/>
</dbReference>
<dbReference type="InterPro" id="IPR020471">
    <property type="entry name" value="AKR"/>
</dbReference>
<proteinExistence type="predicted"/>
<organism evidence="2 3">
    <name type="scientific">Paenibacillus roseopurpureus</name>
    <dbReference type="NCBI Taxonomy" id="2918901"/>
    <lineage>
        <taxon>Bacteria</taxon>
        <taxon>Bacillati</taxon>
        <taxon>Bacillota</taxon>
        <taxon>Bacilli</taxon>
        <taxon>Bacillales</taxon>
        <taxon>Paenibacillaceae</taxon>
        <taxon>Paenibacillus</taxon>
    </lineage>
</organism>
<dbReference type="SUPFAM" id="SSF51430">
    <property type="entry name" value="NAD(P)-linked oxidoreductase"/>
    <property type="match status" value="1"/>
</dbReference>
<evidence type="ECO:0000313" key="2">
    <source>
        <dbReference type="EMBL" id="WNR43459.1"/>
    </source>
</evidence>
<accession>A0AA96RJM4</accession>
<dbReference type="KEGG" id="proo:MJB10_20460"/>
<dbReference type="Gene3D" id="3.20.20.100">
    <property type="entry name" value="NADP-dependent oxidoreductase domain"/>
    <property type="match status" value="1"/>
</dbReference>
<keyword evidence="3" id="KW-1185">Reference proteome</keyword>
<evidence type="ECO:0000259" key="1">
    <source>
        <dbReference type="Pfam" id="PF00248"/>
    </source>
</evidence>
<keyword evidence="2" id="KW-0560">Oxidoreductase</keyword>
<evidence type="ECO:0000313" key="3">
    <source>
        <dbReference type="Proteomes" id="UP001304650"/>
    </source>
</evidence>
<dbReference type="PANTHER" id="PTHR42686:SF1">
    <property type="entry name" value="GH17980P-RELATED"/>
    <property type="match status" value="1"/>
</dbReference>
<dbReference type="CDD" id="cd19086">
    <property type="entry name" value="AKR_AKR11C1"/>
    <property type="match status" value="1"/>
</dbReference>
<dbReference type="GO" id="GO:0005829">
    <property type="term" value="C:cytosol"/>
    <property type="evidence" value="ECO:0007669"/>
    <property type="project" value="TreeGrafter"/>
</dbReference>
<dbReference type="Proteomes" id="UP001304650">
    <property type="component" value="Chromosome"/>
</dbReference>
<gene>
    <name evidence="2" type="ORF">MJB10_20460</name>
</gene>
<protein>
    <submittedName>
        <fullName evidence="2">Aldo/keto reductase</fullName>
        <ecNumber evidence="2">1.1.1.-</ecNumber>
    </submittedName>
</protein>